<keyword evidence="1" id="KW-1133">Transmembrane helix</keyword>
<feature type="transmembrane region" description="Helical" evidence="1">
    <location>
        <begin position="206"/>
        <end position="224"/>
    </location>
</feature>
<dbReference type="Proteomes" id="UP000306402">
    <property type="component" value="Unassembled WGS sequence"/>
</dbReference>
<reference evidence="2 3" key="1">
    <citation type="submission" date="2019-05" db="EMBL/GenBank/DDBJ databases">
        <authorList>
            <person name="Qu J.-H."/>
        </authorList>
    </citation>
    <scope>NUCLEOTIDE SEQUENCE [LARGE SCALE GENOMIC DNA]</scope>
    <source>
        <strain evidence="2 3">T17</strain>
    </source>
</reference>
<feature type="transmembrane region" description="Helical" evidence="1">
    <location>
        <begin position="412"/>
        <end position="432"/>
    </location>
</feature>
<comment type="caution">
    <text evidence="2">The sequence shown here is derived from an EMBL/GenBank/DDBJ whole genome shotgun (WGS) entry which is preliminary data.</text>
</comment>
<evidence type="ECO:0000313" key="3">
    <source>
        <dbReference type="Proteomes" id="UP000306402"/>
    </source>
</evidence>
<evidence type="ECO:0000313" key="2">
    <source>
        <dbReference type="EMBL" id="TLV01433.1"/>
    </source>
</evidence>
<feature type="transmembrane region" description="Helical" evidence="1">
    <location>
        <begin position="63"/>
        <end position="86"/>
    </location>
</feature>
<dbReference type="RefSeq" id="WP_138366804.1">
    <property type="nucleotide sequence ID" value="NZ_VCEJ01000004.1"/>
</dbReference>
<feature type="transmembrane region" description="Helical" evidence="1">
    <location>
        <begin position="162"/>
        <end position="186"/>
    </location>
</feature>
<feature type="transmembrane region" description="Helical" evidence="1">
    <location>
        <begin position="111"/>
        <end position="127"/>
    </location>
</feature>
<proteinExistence type="predicted"/>
<keyword evidence="1" id="KW-0812">Transmembrane</keyword>
<feature type="transmembrane region" description="Helical" evidence="1">
    <location>
        <begin position="374"/>
        <end position="391"/>
    </location>
</feature>
<feature type="transmembrane region" description="Helical" evidence="1">
    <location>
        <begin position="244"/>
        <end position="266"/>
    </location>
</feature>
<feature type="transmembrane region" description="Helical" evidence="1">
    <location>
        <begin position="20"/>
        <end position="43"/>
    </location>
</feature>
<feature type="transmembrane region" description="Helical" evidence="1">
    <location>
        <begin position="319"/>
        <end position="337"/>
    </location>
</feature>
<dbReference type="AlphaFoldDB" id="A0A5R9KYS5"/>
<feature type="transmembrane region" description="Helical" evidence="1">
    <location>
        <begin position="278"/>
        <end position="299"/>
    </location>
</feature>
<gene>
    <name evidence="2" type="ORF">FEN17_18565</name>
</gene>
<evidence type="ECO:0000256" key="1">
    <source>
        <dbReference type="SAM" id="Phobius"/>
    </source>
</evidence>
<dbReference type="EMBL" id="VCEJ01000004">
    <property type="protein sequence ID" value="TLV01433.1"/>
    <property type="molecule type" value="Genomic_DNA"/>
</dbReference>
<protein>
    <submittedName>
        <fullName evidence="2">Uncharacterized protein</fullName>
    </submittedName>
</protein>
<feature type="transmembrane region" description="Helical" evidence="1">
    <location>
        <begin position="139"/>
        <end position="156"/>
    </location>
</feature>
<sequence length="495" mass="56916">MSSQLLRRASIWYLCLPNLLFFFYWTSGFVRISGLVLCLFILYTISKDQRFSDEKVFTWRDMLVIGGFSLILTCVSGISGLCYQTFDYWCHNTKFYELFKYDWPIRIPDDGPVIAYYYGFYLVPALYSKMIGSISEGAIFLWSYLGLLLGVSWLYLSLHRSIFFVFIVLGVGDLPHVLKSIFFKLFGYLYEFGDFGVEAWSNFENLLWVPNQVIPTLIIGGMLFHTLKKRIDLETMVLPVALSFWWAVFPAFTSGLLIGILIVVQWLRNNETFNLRRVVLDVMLPCLCCLPILILYLSHEKAPISGFLWQFPDHMPSRVLEYFINIGLNILVFYLAFRFIKGSGTSRIPALPFFLILLFITVFPIYRIGKVNDFLFRGLMPLLIVAGLYLYEGISDQNGLNAFFQRAKKAPLLFILALLLASSSLITVGRIVRAASVNVATHRIAPDQVSFQPIPYDAYPNIYEVLKAKWSQMEADQYLGKKDSLYELFIAPAKD</sequence>
<feature type="transmembrane region" description="Helical" evidence="1">
    <location>
        <begin position="349"/>
        <end position="368"/>
    </location>
</feature>
<name>A0A5R9KYS5_9BACT</name>
<keyword evidence="1" id="KW-0472">Membrane</keyword>
<keyword evidence="3" id="KW-1185">Reference proteome</keyword>
<organism evidence="2 3">
    <name type="scientific">Dyadobacter luticola</name>
    <dbReference type="NCBI Taxonomy" id="1979387"/>
    <lineage>
        <taxon>Bacteria</taxon>
        <taxon>Pseudomonadati</taxon>
        <taxon>Bacteroidota</taxon>
        <taxon>Cytophagia</taxon>
        <taxon>Cytophagales</taxon>
        <taxon>Spirosomataceae</taxon>
        <taxon>Dyadobacter</taxon>
    </lineage>
</organism>
<accession>A0A5R9KYS5</accession>
<dbReference type="OrthoDB" id="956244at2"/>